<dbReference type="InterPro" id="IPR036259">
    <property type="entry name" value="MFS_trans_sf"/>
</dbReference>
<dbReference type="AlphaFoldDB" id="A0A2S1KNS9"/>
<evidence type="ECO:0000313" key="9">
    <source>
        <dbReference type="EMBL" id="AWF94668.1"/>
    </source>
</evidence>
<feature type="transmembrane region" description="Helical" evidence="7">
    <location>
        <begin position="64"/>
        <end position="85"/>
    </location>
</feature>
<feature type="transmembrane region" description="Helical" evidence="7">
    <location>
        <begin position="267"/>
        <end position="283"/>
    </location>
</feature>
<dbReference type="SUPFAM" id="SSF103473">
    <property type="entry name" value="MFS general substrate transporter"/>
    <property type="match status" value="1"/>
</dbReference>
<feature type="transmembrane region" description="Helical" evidence="7">
    <location>
        <begin position="97"/>
        <end position="115"/>
    </location>
</feature>
<proteinExistence type="predicted"/>
<accession>A0A2S1KNS9</accession>
<evidence type="ECO:0000256" key="5">
    <source>
        <dbReference type="ARBA" id="ARBA00022989"/>
    </source>
</evidence>
<reference evidence="9 10" key="1">
    <citation type="submission" date="2017-04" db="EMBL/GenBank/DDBJ databases">
        <title>Weissella cibaria strain m2 complete genome.</title>
        <authorList>
            <person name="Pan Q."/>
            <person name="Tan M."/>
            <person name="Yao F."/>
            <person name="Su S."/>
        </authorList>
    </citation>
    <scope>NUCLEOTIDE SEQUENCE [LARGE SCALE GENOMIC DNA]</scope>
    <source>
        <strain evidence="9 10">M2</strain>
    </source>
</reference>
<evidence type="ECO:0000256" key="7">
    <source>
        <dbReference type="SAM" id="Phobius"/>
    </source>
</evidence>
<sequence length="415" mass="46026">MSADTMEDFMAIQSSQQDGEALKPQHVEIKAPILYITTLFQSTGASLIWPIATLYMHNVLHETMTMAGMVVMGLSIMMMIGSWVGGHLFDRWNPYKSILGAVALATAMLAALTFWHSWPVFAIFMLILGFADGIIYTLLNSYAATIQSIDSRKVFNLQYLFMNVGVVVGTAIVGFLFNHGVQFVFGGATIMYLIFSVMVFRYFNVKGLAAQATKDAAKAAKSNFRTPVLIYALLGLAFSLYMGYILWETVVATHMTDLGMTTQDYSFLWTINGIVIIVGQGLLDRIIEKLPFRLTVLGGTALFAVSFLFLMNAKTYPMFIFTFMILTIGEMFASPQMPAWIDHISDPNAKGRAQGFMTMAISLGRAVGPLYGGLMIDGGSYKALFASMFGIMMLFVVVTFILDRSSRRRKRRLAN</sequence>
<name>A0A2S1KNS9_9LACO</name>
<evidence type="ECO:0000256" key="1">
    <source>
        <dbReference type="ARBA" id="ARBA00004651"/>
    </source>
</evidence>
<dbReference type="PANTHER" id="PTHR23517">
    <property type="entry name" value="RESISTANCE PROTEIN MDTM, PUTATIVE-RELATED-RELATED"/>
    <property type="match status" value="1"/>
</dbReference>
<dbReference type="InterPro" id="IPR011701">
    <property type="entry name" value="MFS"/>
</dbReference>
<evidence type="ECO:0000256" key="4">
    <source>
        <dbReference type="ARBA" id="ARBA00022692"/>
    </source>
</evidence>
<dbReference type="GO" id="GO:0005886">
    <property type="term" value="C:plasma membrane"/>
    <property type="evidence" value="ECO:0007669"/>
    <property type="project" value="UniProtKB-SubCell"/>
</dbReference>
<evidence type="ECO:0000259" key="8">
    <source>
        <dbReference type="PROSITE" id="PS50850"/>
    </source>
</evidence>
<dbReference type="EMBL" id="CP020928">
    <property type="protein sequence ID" value="AWF94668.1"/>
    <property type="molecule type" value="Genomic_DNA"/>
</dbReference>
<dbReference type="InterPro" id="IPR050171">
    <property type="entry name" value="MFS_Transporters"/>
</dbReference>
<keyword evidence="3" id="KW-1003">Cell membrane</keyword>
<feature type="transmembrane region" description="Helical" evidence="7">
    <location>
        <begin position="383"/>
        <end position="402"/>
    </location>
</feature>
<dbReference type="Proteomes" id="UP000244870">
    <property type="component" value="Chromosome"/>
</dbReference>
<keyword evidence="5 7" id="KW-1133">Transmembrane helix</keyword>
<dbReference type="Gene3D" id="1.20.1250.20">
    <property type="entry name" value="MFS general substrate transporter like domains"/>
    <property type="match status" value="2"/>
</dbReference>
<feature type="transmembrane region" description="Helical" evidence="7">
    <location>
        <begin position="290"/>
        <end position="310"/>
    </location>
</feature>
<feature type="transmembrane region" description="Helical" evidence="7">
    <location>
        <begin position="224"/>
        <end position="247"/>
    </location>
</feature>
<comment type="subcellular location">
    <subcellularLocation>
        <location evidence="1">Cell membrane</location>
        <topology evidence="1">Multi-pass membrane protein</topology>
    </subcellularLocation>
</comment>
<feature type="transmembrane region" description="Helical" evidence="7">
    <location>
        <begin position="33"/>
        <end position="52"/>
    </location>
</feature>
<evidence type="ECO:0000256" key="2">
    <source>
        <dbReference type="ARBA" id="ARBA00022448"/>
    </source>
</evidence>
<keyword evidence="6 7" id="KW-0472">Membrane</keyword>
<dbReference type="InterPro" id="IPR020846">
    <property type="entry name" value="MFS_dom"/>
</dbReference>
<protein>
    <recommendedName>
        <fullName evidence="8">Major facilitator superfamily (MFS) profile domain-containing protein</fullName>
    </recommendedName>
</protein>
<keyword evidence="4 7" id="KW-0812">Transmembrane</keyword>
<evidence type="ECO:0000256" key="3">
    <source>
        <dbReference type="ARBA" id="ARBA00022475"/>
    </source>
</evidence>
<keyword evidence="2" id="KW-0813">Transport</keyword>
<feature type="transmembrane region" description="Helical" evidence="7">
    <location>
        <begin position="159"/>
        <end position="177"/>
    </location>
</feature>
<dbReference type="PROSITE" id="PS50850">
    <property type="entry name" value="MFS"/>
    <property type="match status" value="1"/>
</dbReference>
<gene>
    <name evidence="9" type="ORF">B6254_0230</name>
</gene>
<feature type="domain" description="Major facilitator superfamily (MFS) profile" evidence="8">
    <location>
        <begin position="30"/>
        <end position="407"/>
    </location>
</feature>
<dbReference type="GO" id="GO:0022857">
    <property type="term" value="F:transmembrane transporter activity"/>
    <property type="evidence" value="ECO:0007669"/>
    <property type="project" value="InterPro"/>
</dbReference>
<dbReference type="PANTHER" id="PTHR23517:SF10">
    <property type="entry name" value="MAJOR FACILITATOR SUPERFAMILY (MFS) PROFILE DOMAIN-CONTAINING PROTEIN"/>
    <property type="match status" value="1"/>
</dbReference>
<evidence type="ECO:0000256" key="6">
    <source>
        <dbReference type="ARBA" id="ARBA00023136"/>
    </source>
</evidence>
<organism evidence="9 10">
    <name type="scientific">Weissella cibaria</name>
    <dbReference type="NCBI Taxonomy" id="137591"/>
    <lineage>
        <taxon>Bacteria</taxon>
        <taxon>Bacillati</taxon>
        <taxon>Bacillota</taxon>
        <taxon>Bacilli</taxon>
        <taxon>Lactobacillales</taxon>
        <taxon>Lactobacillaceae</taxon>
        <taxon>Weissella</taxon>
    </lineage>
</organism>
<dbReference type="Pfam" id="PF07690">
    <property type="entry name" value="MFS_1"/>
    <property type="match status" value="1"/>
</dbReference>
<feature type="transmembrane region" description="Helical" evidence="7">
    <location>
        <begin position="183"/>
        <end position="203"/>
    </location>
</feature>
<evidence type="ECO:0000313" key="10">
    <source>
        <dbReference type="Proteomes" id="UP000244870"/>
    </source>
</evidence>
<feature type="transmembrane region" description="Helical" evidence="7">
    <location>
        <begin position="121"/>
        <end position="139"/>
    </location>
</feature>